<gene>
    <name evidence="1" type="ORF">ENI32_02110</name>
</gene>
<accession>A0A7J2S1T0</accession>
<protein>
    <submittedName>
        <fullName evidence="1">Uncharacterized protein</fullName>
    </submittedName>
</protein>
<proteinExistence type="predicted"/>
<evidence type="ECO:0000313" key="1">
    <source>
        <dbReference type="EMBL" id="HEC56669.1"/>
    </source>
</evidence>
<reference evidence="1" key="1">
    <citation type="journal article" date="2020" name="mSystems">
        <title>Genome- and Community-Level Interaction Insights into Carbon Utilization and Element Cycling Functions of Hydrothermarchaeota in Hydrothermal Sediment.</title>
        <authorList>
            <person name="Zhou Z."/>
            <person name="Liu Y."/>
            <person name="Xu W."/>
            <person name="Pan J."/>
            <person name="Luo Z.H."/>
            <person name="Li M."/>
        </authorList>
    </citation>
    <scope>NUCLEOTIDE SEQUENCE [LARGE SCALE GENOMIC DNA]</scope>
    <source>
        <strain evidence="1">HyVt-386</strain>
    </source>
</reference>
<dbReference type="AlphaFoldDB" id="A0A7J2S1T0"/>
<name>A0A7J2S1T0_9EURY</name>
<organism evidence="1">
    <name type="scientific">Candidatus Syntropharchaeum butanivorans</name>
    <dbReference type="NCBI Taxonomy" id="1839936"/>
    <lineage>
        <taxon>Archaea</taxon>
        <taxon>Methanobacteriati</taxon>
        <taxon>Methanobacteriota</taxon>
        <taxon>Stenosarchaea group</taxon>
        <taxon>Methanomicrobia</taxon>
        <taxon>Methanosarcinales</taxon>
        <taxon>ANME-2 cluster</taxon>
        <taxon>Candidatus Syntropharchaeum</taxon>
    </lineage>
</organism>
<comment type="caution">
    <text evidence="1">The sequence shown here is derived from an EMBL/GenBank/DDBJ whole genome shotgun (WGS) entry which is preliminary data.</text>
</comment>
<sequence length="87" mass="9933">MNTPLITDEKNPKWVLLSIILSSRGVKQEMSKQGISPMGVRITEERRTEEICKIGRDSGSEGYLPIFEHNHGFSQKNSSVCMYFWQG</sequence>
<dbReference type="Proteomes" id="UP000885936">
    <property type="component" value="Unassembled WGS sequence"/>
</dbReference>
<dbReference type="EMBL" id="DRIE01000033">
    <property type="protein sequence ID" value="HEC56669.1"/>
    <property type="molecule type" value="Genomic_DNA"/>
</dbReference>